<dbReference type="PRINTS" id="PR00344">
    <property type="entry name" value="BCTRLSENSOR"/>
</dbReference>
<dbReference type="SUPFAM" id="SSF52172">
    <property type="entry name" value="CheY-like"/>
    <property type="match status" value="1"/>
</dbReference>
<feature type="transmembrane region" description="Helical" evidence="7">
    <location>
        <begin position="27"/>
        <end position="48"/>
    </location>
</feature>
<dbReference type="SMART" id="SM00086">
    <property type="entry name" value="PAC"/>
    <property type="match status" value="2"/>
</dbReference>
<dbReference type="Pfam" id="PF00072">
    <property type="entry name" value="Response_reg"/>
    <property type="match status" value="1"/>
</dbReference>
<dbReference type="InterPro" id="IPR013655">
    <property type="entry name" value="PAS_fold_3"/>
</dbReference>
<evidence type="ECO:0000259" key="12">
    <source>
        <dbReference type="PROSITE" id="PS50924"/>
    </source>
</evidence>
<dbReference type="Pfam" id="PF02518">
    <property type="entry name" value="HATPase_c"/>
    <property type="match status" value="1"/>
</dbReference>
<dbReference type="InterPro" id="IPR000014">
    <property type="entry name" value="PAS"/>
</dbReference>
<dbReference type="InterPro" id="IPR003594">
    <property type="entry name" value="HATPase_dom"/>
</dbReference>
<feature type="transmembrane region" description="Helical" evidence="7">
    <location>
        <begin position="235"/>
        <end position="257"/>
    </location>
</feature>
<dbReference type="InterPro" id="IPR036641">
    <property type="entry name" value="HPT_dom_sf"/>
</dbReference>
<evidence type="ECO:0000313" key="13">
    <source>
        <dbReference type="EMBL" id="MFG6466259.1"/>
    </source>
</evidence>
<dbReference type="SUPFAM" id="SSF55785">
    <property type="entry name" value="PYP-like sensor domain (PAS domain)"/>
    <property type="match status" value="3"/>
</dbReference>
<dbReference type="InterPro" id="IPR001789">
    <property type="entry name" value="Sig_transdc_resp-reg_receiver"/>
</dbReference>
<dbReference type="InterPro" id="IPR004358">
    <property type="entry name" value="Sig_transdc_His_kin-like_C"/>
</dbReference>
<dbReference type="CDD" id="cd00130">
    <property type="entry name" value="PAS"/>
    <property type="match status" value="3"/>
</dbReference>
<feature type="transmembrane region" description="Helical" evidence="7">
    <location>
        <begin position="60"/>
        <end position="85"/>
    </location>
</feature>
<dbReference type="InterPro" id="IPR005467">
    <property type="entry name" value="His_kinase_dom"/>
</dbReference>
<comment type="caution">
    <text evidence="13">The sequence shown here is derived from an EMBL/GenBank/DDBJ whole genome shotgun (WGS) entry which is preliminary data.</text>
</comment>
<dbReference type="Gene3D" id="1.10.287.130">
    <property type="match status" value="1"/>
</dbReference>
<evidence type="ECO:0000256" key="5">
    <source>
        <dbReference type="ARBA" id="ARBA00022777"/>
    </source>
</evidence>
<feature type="domain" description="PAS" evidence="10">
    <location>
        <begin position="528"/>
        <end position="558"/>
    </location>
</feature>
<feature type="modified residue" description="4-aspartylphosphate" evidence="6">
    <location>
        <position position="945"/>
    </location>
</feature>
<feature type="domain" description="PAS" evidence="10">
    <location>
        <begin position="269"/>
        <end position="320"/>
    </location>
</feature>
<feature type="domain" description="Response regulatory" evidence="9">
    <location>
        <begin position="896"/>
        <end position="1015"/>
    </location>
</feature>
<evidence type="ECO:0000259" key="8">
    <source>
        <dbReference type="PROSITE" id="PS50109"/>
    </source>
</evidence>
<feature type="transmembrane region" description="Helical" evidence="7">
    <location>
        <begin position="126"/>
        <end position="147"/>
    </location>
</feature>
<dbReference type="InterPro" id="IPR036097">
    <property type="entry name" value="HisK_dim/P_sf"/>
</dbReference>
<feature type="domain" description="MHYT" evidence="12">
    <location>
        <begin position="24"/>
        <end position="218"/>
    </location>
</feature>
<dbReference type="Gene3D" id="3.30.450.20">
    <property type="entry name" value="PAS domain"/>
    <property type="match status" value="3"/>
</dbReference>
<dbReference type="InterPro" id="IPR036890">
    <property type="entry name" value="HATPase_C_sf"/>
</dbReference>
<dbReference type="CDD" id="cd16922">
    <property type="entry name" value="HATPase_EvgS-ArcB-TorS-like"/>
    <property type="match status" value="1"/>
</dbReference>
<gene>
    <name evidence="13" type="ORF">ACG01O_06550</name>
</gene>
<dbReference type="InterPro" id="IPR005330">
    <property type="entry name" value="MHYT_dom"/>
</dbReference>
<proteinExistence type="predicted"/>
<dbReference type="SMART" id="SM00388">
    <property type="entry name" value="HisKA"/>
    <property type="match status" value="1"/>
</dbReference>
<feature type="transmembrane region" description="Helical" evidence="7">
    <location>
        <begin position="97"/>
        <end position="114"/>
    </location>
</feature>
<evidence type="ECO:0000259" key="9">
    <source>
        <dbReference type="PROSITE" id="PS50110"/>
    </source>
</evidence>
<evidence type="ECO:0000256" key="3">
    <source>
        <dbReference type="ARBA" id="ARBA00022553"/>
    </source>
</evidence>
<organism evidence="13 14">
    <name type="scientific">Pelomonas baiyunensis</name>
    <dbReference type="NCBI Taxonomy" id="3299026"/>
    <lineage>
        <taxon>Bacteria</taxon>
        <taxon>Pseudomonadati</taxon>
        <taxon>Pseudomonadota</taxon>
        <taxon>Betaproteobacteria</taxon>
        <taxon>Burkholderiales</taxon>
        <taxon>Sphaerotilaceae</taxon>
        <taxon>Roseateles</taxon>
    </lineage>
</organism>
<evidence type="ECO:0000256" key="1">
    <source>
        <dbReference type="ARBA" id="ARBA00000085"/>
    </source>
</evidence>
<name>A0ABW7GWB2_9BURK</name>
<keyword evidence="7" id="KW-0812">Transmembrane</keyword>
<dbReference type="EC" id="2.7.13.3" evidence="2"/>
<comment type="catalytic activity">
    <reaction evidence="1">
        <text>ATP + protein L-histidine = ADP + protein N-phospho-L-histidine.</text>
        <dbReference type="EC" id="2.7.13.3"/>
    </reaction>
</comment>
<feature type="domain" description="Histidine kinase" evidence="8">
    <location>
        <begin position="657"/>
        <end position="874"/>
    </location>
</feature>
<dbReference type="PROSITE" id="PS50109">
    <property type="entry name" value="HIS_KIN"/>
    <property type="match status" value="1"/>
</dbReference>
<evidence type="ECO:0000256" key="6">
    <source>
        <dbReference type="PROSITE-ProRule" id="PRU00169"/>
    </source>
</evidence>
<evidence type="ECO:0000256" key="2">
    <source>
        <dbReference type="ARBA" id="ARBA00012438"/>
    </source>
</evidence>
<dbReference type="Gene3D" id="3.30.565.10">
    <property type="entry name" value="Histidine kinase-like ATPase, C-terminal domain"/>
    <property type="match status" value="1"/>
</dbReference>
<dbReference type="Pfam" id="PF08447">
    <property type="entry name" value="PAS_3"/>
    <property type="match status" value="2"/>
</dbReference>
<feature type="transmembrane region" description="Helical" evidence="7">
    <location>
        <begin position="159"/>
        <end position="179"/>
    </location>
</feature>
<feature type="domain" description="PAC" evidence="11">
    <location>
        <begin position="587"/>
        <end position="639"/>
    </location>
</feature>
<evidence type="ECO:0000259" key="11">
    <source>
        <dbReference type="PROSITE" id="PS50113"/>
    </source>
</evidence>
<dbReference type="PANTHER" id="PTHR43047">
    <property type="entry name" value="TWO-COMPONENT HISTIDINE PROTEIN KINASE"/>
    <property type="match status" value="1"/>
</dbReference>
<sequence length="1218" mass="130740">MLLDLDRFFLIEGAAPPSLVPGTHDPALVGLSVLTAVLSAYIALQLAVKARESLTPLLRRAALTAGALSLGVGVWAMHFIGMLAFQLCTQVGYDHRITALSVLPALAAAAVALNQLAARRSSGWRLLAGGVLMGAGIGVMHYSGMAALQTPASLRYDPLGFAASIVVAVVLAVLALWVRAAMAQRGWPDRLADLSAAVVMGSAIAGMHYTAMQASRFVGVADVSGMVSLSRHADLALAIALVTLLVSALGGAVSSALRHRLLFQALRRSEARLQTLFDTAVDSVLRMDADGRVLGVNRAATELFGGREAELIGRSLHELVPQLRTDQAKGAERDGVTETVGRRLDGRELPLRVAFGQTLSQGEAMQVAFIADISERRHIEQALQESEQQHRSLIANLPGAAVHGIHDFATGQTELLYISDRIERLTGWTPDELRAPGAGLDALLHPDDLQRVGSPARRGANTARTYQLEFRICRRDGEVRWFSETGSITPLDGSRARIDSLLMDITEQQLRNAEFSGVLTAIRRALVVIEFDLDGHILHVNDNFLALVGYTAEELIGQHHRMLCLPEEAVGRDYAEHWAALRRGEFRSGEYERVGKDGRHIWIQATYNPILDANGQPLRIVKFVTDLTERHALVQDLRIAKDRAEQAAAAKSSFLANMSHEIRTPMNAIIGFTDVVLDGELPPASRQHMQTVQRSARALLGLLNDILDTAKLENGAVELESRPFALRQLCEDVLSTLELNARRKGLGLTLDLDPTLPPLVMGDPLRLRQVLLNLAGNAVKFTEQGAVTVAATVRPDGWLELSVADTGIGIAADRLDRIFDPFAQADASMTRRFGGTGLGTTIARQLVELMGGRIGVQSELGQGSRFWVRVPLQAADASAAASHALNSHGPSLPPLRILIADDVPENLTLLELRLRQQGHTVTTATHGGEALEAMRQGGFDLALLDVQMPVMDGLQACRELRQFEAAQGAGHLPVIALTASVMQGDRDMTLAAGMDGFAVKPIDWPVLLAEIARVLGLAPGSELTPGAAAAASPATAATVAGLPPGIDWSAGLARWGSAELLRGQLLRFLNDSLDRWPTGQEDAAWAHRLRGTLANLGVPDDGQALDALEHGTVADAPAAWAAQQHRLQALRVQLQDAGTPTVPSTPDAATIEHMPAPEPADVRALDAALAKGEMPDALCQRVLSRLPVATRERLDAAMMDFEFDEARRVLAGLLKDSA</sequence>
<dbReference type="Proteomes" id="UP001606303">
    <property type="component" value="Unassembled WGS sequence"/>
</dbReference>
<evidence type="ECO:0000256" key="7">
    <source>
        <dbReference type="PROSITE-ProRule" id="PRU00244"/>
    </source>
</evidence>
<keyword evidence="7" id="KW-0472">Membrane</keyword>
<keyword evidence="4" id="KW-0808">Transferase</keyword>
<dbReference type="SUPFAM" id="SSF47226">
    <property type="entry name" value="Histidine-containing phosphotransfer domain, HPT domain"/>
    <property type="match status" value="1"/>
</dbReference>
<keyword evidence="5" id="KW-0418">Kinase</keyword>
<reference evidence="13 14" key="1">
    <citation type="submission" date="2024-08" db="EMBL/GenBank/DDBJ databases">
        <authorList>
            <person name="Lu H."/>
        </authorList>
    </citation>
    <scope>NUCLEOTIDE SEQUENCE [LARGE SCALE GENOMIC DNA]</scope>
    <source>
        <strain evidence="13 14">BYS87W</strain>
    </source>
</reference>
<protein>
    <recommendedName>
        <fullName evidence="2">histidine kinase</fullName>
        <ecNumber evidence="2">2.7.13.3</ecNumber>
    </recommendedName>
</protein>
<dbReference type="InterPro" id="IPR003661">
    <property type="entry name" value="HisK_dim/P_dom"/>
</dbReference>
<dbReference type="PROSITE" id="PS50924">
    <property type="entry name" value="MHYT"/>
    <property type="match status" value="1"/>
</dbReference>
<dbReference type="Pfam" id="PF00512">
    <property type="entry name" value="HisKA"/>
    <property type="match status" value="1"/>
</dbReference>
<dbReference type="EMBL" id="JBIGIB010000002">
    <property type="protein sequence ID" value="MFG6466259.1"/>
    <property type="molecule type" value="Genomic_DNA"/>
</dbReference>
<dbReference type="InterPro" id="IPR013767">
    <property type="entry name" value="PAS_fold"/>
</dbReference>
<dbReference type="SUPFAM" id="SSF47384">
    <property type="entry name" value="Homodimeric domain of signal transducing histidine kinase"/>
    <property type="match status" value="1"/>
</dbReference>
<dbReference type="SMART" id="SM00091">
    <property type="entry name" value="PAS"/>
    <property type="match status" value="3"/>
</dbReference>
<dbReference type="PROSITE" id="PS50113">
    <property type="entry name" value="PAC"/>
    <property type="match status" value="2"/>
</dbReference>
<dbReference type="Pfam" id="PF03707">
    <property type="entry name" value="MHYT"/>
    <property type="match status" value="2"/>
</dbReference>
<dbReference type="InterPro" id="IPR035965">
    <property type="entry name" value="PAS-like_dom_sf"/>
</dbReference>
<keyword evidence="3 6" id="KW-0597">Phosphoprotein</keyword>
<dbReference type="CDD" id="cd00082">
    <property type="entry name" value="HisKA"/>
    <property type="match status" value="1"/>
</dbReference>
<dbReference type="Pfam" id="PF00989">
    <property type="entry name" value="PAS"/>
    <property type="match status" value="1"/>
</dbReference>
<dbReference type="InterPro" id="IPR001610">
    <property type="entry name" value="PAC"/>
</dbReference>
<keyword evidence="7" id="KW-1133">Transmembrane helix</keyword>
<dbReference type="SMART" id="SM00387">
    <property type="entry name" value="HATPase_c"/>
    <property type="match status" value="1"/>
</dbReference>
<evidence type="ECO:0000259" key="10">
    <source>
        <dbReference type="PROSITE" id="PS50112"/>
    </source>
</evidence>
<dbReference type="PROSITE" id="PS50110">
    <property type="entry name" value="RESPONSE_REGULATORY"/>
    <property type="match status" value="1"/>
</dbReference>
<evidence type="ECO:0000256" key="4">
    <source>
        <dbReference type="ARBA" id="ARBA00022679"/>
    </source>
</evidence>
<evidence type="ECO:0000313" key="14">
    <source>
        <dbReference type="Proteomes" id="UP001606303"/>
    </source>
</evidence>
<dbReference type="NCBIfam" id="TIGR00229">
    <property type="entry name" value="sensory_box"/>
    <property type="match status" value="3"/>
</dbReference>
<accession>A0ABW7GWB2</accession>
<feature type="domain" description="PAC" evidence="11">
    <location>
        <begin position="466"/>
        <end position="517"/>
    </location>
</feature>
<feature type="domain" description="PAS" evidence="10">
    <location>
        <begin position="411"/>
        <end position="463"/>
    </location>
</feature>
<dbReference type="InterPro" id="IPR000700">
    <property type="entry name" value="PAS-assoc_C"/>
</dbReference>
<dbReference type="SMART" id="SM00448">
    <property type="entry name" value="REC"/>
    <property type="match status" value="1"/>
</dbReference>
<dbReference type="CDD" id="cd17546">
    <property type="entry name" value="REC_hyHK_CKI1_RcsC-like"/>
    <property type="match status" value="1"/>
</dbReference>
<dbReference type="SUPFAM" id="SSF55874">
    <property type="entry name" value="ATPase domain of HSP90 chaperone/DNA topoisomerase II/histidine kinase"/>
    <property type="match status" value="1"/>
</dbReference>
<dbReference type="InterPro" id="IPR011006">
    <property type="entry name" value="CheY-like_superfamily"/>
</dbReference>
<dbReference type="Gene3D" id="3.40.50.2300">
    <property type="match status" value="1"/>
</dbReference>
<keyword evidence="14" id="KW-1185">Reference proteome</keyword>
<dbReference type="PROSITE" id="PS50112">
    <property type="entry name" value="PAS"/>
    <property type="match status" value="3"/>
</dbReference>
<dbReference type="PANTHER" id="PTHR43047:SF64">
    <property type="entry name" value="HISTIDINE KINASE CONTAINING CHEY-HOMOLOGOUS RECEIVER DOMAIN AND PAS DOMAIN-RELATED"/>
    <property type="match status" value="1"/>
</dbReference>
<dbReference type="RefSeq" id="WP_394382643.1">
    <property type="nucleotide sequence ID" value="NZ_JBIGIB010000002.1"/>
</dbReference>